<dbReference type="InterPro" id="IPR001296">
    <property type="entry name" value="Glyco_trans_1"/>
</dbReference>
<dbReference type="GO" id="GO:0016757">
    <property type="term" value="F:glycosyltransferase activity"/>
    <property type="evidence" value="ECO:0007669"/>
    <property type="project" value="InterPro"/>
</dbReference>
<dbReference type="AlphaFoldDB" id="A0A377SWX4"/>
<feature type="domain" description="Glycosyl transferase family 1" evidence="2">
    <location>
        <begin position="180"/>
        <end position="338"/>
    </location>
</feature>
<dbReference type="EMBL" id="SMBT01000004">
    <property type="protein sequence ID" value="TCU87982.1"/>
    <property type="molecule type" value="Genomic_DNA"/>
</dbReference>
<reference evidence="5 7" key="2">
    <citation type="submission" date="2019-03" db="EMBL/GenBank/DDBJ databases">
        <title>Genomic Encyclopedia of Type Strains, Phase IV (KMG-IV): sequencing the most valuable type-strain genomes for metagenomic binning, comparative biology and taxonomic classification.</title>
        <authorList>
            <person name="Goeker M."/>
        </authorList>
    </citation>
    <scope>NUCLEOTIDE SEQUENCE [LARGE SCALE GENOMIC DNA]</scope>
    <source>
        <strain evidence="5 7">DSM 3764</strain>
    </source>
</reference>
<dbReference type="Pfam" id="PF00534">
    <property type="entry name" value="Glycos_transf_1"/>
    <property type="match status" value="1"/>
</dbReference>
<dbReference type="OrthoDB" id="9815351at2"/>
<dbReference type="InterPro" id="IPR028098">
    <property type="entry name" value="Glyco_trans_4-like_N"/>
</dbReference>
<organism evidence="4 6">
    <name type="scientific">Iodobacter fluviatilis</name>
    <dbReference type="NCBI Taxonomy" id="537"/>
    <lineage>
        <taxon>Bacteria</taxon>
        <taxon>Pseudomonadati</taxon>
        <taxon>Pseudomonadota</taxon>
        <taxon>Betaproteobacteria</taxon>
        <taxon>Neisseriales</taxon>
        <taxon>Chitinibacteraceae</taxon>
        <taxon>Iodobacter</taxon>
    </lineage>
</organism>
<evidence type="ECO:0000256" key="1">
    <source>
        <dbReference type="ARBA" id="ARBA00022679"/>
    </source>
</evidence>
<dbReference type="RefSeq" id="WP_115229562.1">
    <property type="nucleotide sequence ID" value="NZ_CAWOLO010000004.1"/>
</dbReference>
<evidence type="ECO:0000313" key="5">
    <source>
        <dbReference type="EMBL" id="TCU87982.1"/>
    </source>
</evidence>
<evidence type="ECO:0000259" key="2">
    <source>
        <dbReference type="Pfam" id="PF00534"/>
    </source>
</evidence>
<dbReference type="CDD" id="cd03809">
    <property type="entry name" value="GT4_MtfB-like"/>
    <property type="match status" value="1"/>
</dbReference>
<evidence type="ECO:0000259" key="3">
    <source>
        <dbReference type="Pfam" id="PF13439"/>
    </source>
</evidence>
<keyword evidence="1 4" id="KW-0808">Transferase</keyword>
<keyword evidence="7" id="KW-1185">Reference proteome</keyword>
<dbReference type="PANTHER" id="PTHR46401">
    <property type="entry name" value="GLYCOSYLTRANSFERASE WBBK-RELATED"/>
    <property type="match status" value="1"/>
</dbReference>
<dbReference type="Proteomes" id="UP000295794">
    <property type="component" value="Unassembled WGS sequence"/>
</dbReference>
<dbReference type="EMBL" id="UGHR01000004">
    <property type="protein sequence ID" value="STR45483.1"/>
    <property type="molecule type" value="Genomic_DNA"/>
</dbReference>
<dbReference type="Pfam" id="PF13439">
    <property type="entry name" value="Glyco_transf_4"/>
    <property type="match status" value="1"/>
</dbReference>
<accession>A0A377SWX4</accession>
<dbReference type="Gene3D" id="3.40.50.2000">
    <property type="entry name" value="Glycogen Phosphorylase B"/>
    <property type="match status" value="2"/>
</dbReference>
<dbReference type="SUPFAM" id="SSF53756">
    <property type="entry name" value="UDP-Glycosyltransferase/glycogen phosphorylase"/>
    <property type="match status" value="1"/>
</dbReference>
<evidence type="ECO:0000313" key="4">
    <source>
        <dbReference type="EMBL" id="STR45483.1"/>
    </source>
</evidence>
<sequence length="358" mass="40745">MKILVDARPINGAMNGIGRYVLNLIIALSYNDEVEIVLVSNKKIVLSPELDFSRVQIIVDKKYSKVPGTIWWVSRANTLAKENNVNWVLGTQHILPPRKSDSLKYGVIVHDLVHRYFPWTMSKYNYLVSKIFFYISLRNADKVFTVSNTTKINLLDVYGESVNPTTLYPGITKLPMASKPKEDVPEKFIFALGSFEKRKNLEKLIDVYTEYSLSNPDVHLVLAGSMSWGNNELLCRIEKFSGPGKIVIFRNLNDAQISYLFESCSVFVFPSIYEGFGLPILEAAGRCKIILNTIPIFKEIADQMTNVSFLDFSKDKHEVAESLNLYIKQLDTKSDFKESIKFSWKKSADILVDSLKIT</sequence>
<proteinExistence type="predicted"/>
<protein>
    <submittedName>
        <fullName evidence="5">Glycosyltransferase involved in cell wall biosynthesis</fullName>
    </submittedName>
    <submittedName>
        <fullName evidence="4">Glycosyltransferase, MSMEG_0565 family</fullName>
    </submittedName>
</protein>
<evidence type="ECO:0000313" key="6">
    <source>
        <dbReference type="Proteomes" id="UP000255108"/>
    </source>
</evidence>
<feature type="domain" description="Glycosyltransferase subfamily 4-like N-terminal" evidence="3">
    <location>
        <begin position="15"/>
        <end position="171"/>
    </location>
</feature>
<name>A0A377SWX4_9NEIS</name>
<dbReference type="PANTHER" id="PTHR46401:SF2">
    <property type="entry name" value="GLYCOSYLTRANSFERASE WBBK-RELATED"/>
    <property type="match status" value="1"/>
</dbReference>
<reference evidence="4 6" key="1">
    <citation type="submission" date="2018-06" db="EMBL/GenBank/DDBJ databases">
        <authorList>
            <consortium name="Pathogen Informatics"/>
            <person name="Doyle S."/>
        </authorList>
    </citation>
    <scope>NUCLEOTIDE SEQUENCE [LARGE SCALE GENOMIC DNA]</scope>
    <source>
        <strain evidence="4 6">NCTC11159</strain>
    </source>
</reference>
<dbReference type="GO" id="GO:0009103">
    <property type="term" value="P:lipopolysaccharide biosynthetic process"/>
    <property type="evidence" value="ECO:0007669"/>
    <property type="project" value="TreeGrafter"/>
</dbReference>
<dbReference type="Proteomes" id="UP000255108">
    <property type="component" value="Unassembled WGS sequence"/>
</dbReference>
<gene>
    <name evidence="5" type="ORF">EV682_104151</name>
    <name evidence="4" type="ORF">NCTC11159_04057</name>
</gene>
<evidence type="ECO:0000313" key="7">
    <source>
        <dbReference type="Proteomes" id="UP000295794"/>
    </source>
</evidence>